<dbReference type="EMBL" id="JASCZI010121349">
    <property type="protein sequence ID" value="MED6161346.1"/>
    <property type="molecule type" value="Genomic_DNA"/>
</dbReference>
<comment type="caution">
    <text evidence="2">The sequence shown here is derived from an EMBL/GenBank/DDBJ whole genome shotgun (WGS) entry which is preliminary data.</text>
</comment>
<reference evidence="2 3" key="1">
    <citation type="journal article" date="2023" name="Plants (Basel)">
        <title>Bridging the Gap: Combining Genomics and Transcriptomics Approaches to Understand Stylosanthes scabra, an Orphan Legume from the Brazilian Caatinga.</title>
        <authorList>
            <person name="Ferreira-Neto J.R.C."/>
            <person name="da Silva M.D."/>
            <person name="Binneck E."/>
            <person name="de Melo N.F."/>
            <person name="da Silva R.H."/>
            <person name="de Melo A.L.T.M."/>
            <person name="Pandolfi V."/>
            <person name="Bustamante F.O."/>
            <person name="Brasileiro-Vidal A.C."/>
            <person name="Benko-Iseppon A.M."/>
        </authorList>
    </citation>
    <scope>NUCLEOTIDE SEQUENCE [LARGE SCALE GENOMIC DNA]</scope>
    <source>
        <tissue evidence="2">Leaves</tissue>
    </source>
</reference>
<feature type="region of interest" description="Disordered" evidence="1">
    <location>
        <begin position="1"/>
        <end position="36"/>
    </location>
</feature>
<sequence>MVANSSTLQDQSWYTDSGGSHHCTPDNSNLQHSMDYQGQEQATHQVLLKGIAIKGMYKFE</sequence>
<evidence type="ECO:0000313" key="2">
    <source>
        <dbReference type="EMBL" id="MED6161346.1"/>
    </source>
</evidence>
<name>A0ABU6UJW4_9FABA</name>
<organism evidence="2 3">
    <name type="scientific">Stylosanthes scabra</name>
    <dbReference type="NCBI Taxonomy" id="79078"/>
    <lineage>
        <taxon>Eukaryota</taxon>
        <taxon>Viridiplantae</taxon>
        <taxon>Streptophyta</taxon>
        <taxon>Embryophyta</taxon>
        <taxon>Tracheophyta</taxon>
        <taxon>Spermatophyta</taxon>
        <taxon>Magnoliopsida</taxon>
        <taxon>eudicotyledons</taxon>
        <taxon>Gunneridae</taxon>
        <taxon>Pentapetalae</taxon>
        <taxon>rosids</taxon>
        <taxon>fabids</taxon>
        <taxon>Fabales</taxon>
        <taxon>Fabaceae</taxon>
        <taxon>Papilionoideae</taxon>
        <taxon>50 kb inversion clade</taxon>
        <taxon>dalbergioids sensu lato</taxon>
        <taxon>Dalbergieae</taxon>
        <taxon>Pterocarpus clade</taxon>
        <taxon>Stylosanthes</taxon>
    </lineage>
</organism>
<evidence type="ECO:0000256" key="1">
    <source>
        <dbReference type="SAM" id="MobiDB-lite"/>
    </source>
</evidence>
<dbReference type="Proteomes" id="UP001341840">
    <property type="component" value="Unassembled WGS sequence"/>
</dbReference>
<feature type="compositionally biased region" description="Polar residues" evidence="1">
    <location>
        <begin position="25"/>
        <end position="36"/>
    </location>
</feature>
<evidence type="ECO:0000313" key="3">
    <source>
        <dbReference type="Proteomes" id="UP001341840"/>
    </source>
</evidence>
<feature type="compositionally biased region" description="Polar residues" evidence="1">
    <location>
        <begin position="1"/>
        <end position="18"/>
    </location>
</feature>
<proteinExistence type="predicted"/>
<protein>
    <submittedName>
        <fullName evidence="2">Uncharacterized protein</fullName>
    </submittedName>
</protein>
<keyword evidence="3" id="KW-1185">Reference proteome</keyword>
<gene>
    <name evidence="2" type="ORF">PIB30_059834</name>
</gene>
<accession>A0ABU6UJW4</accession>